<dbReference type="RefSeq" id="WP_091990505.1">
    <property type="nucleotide sequence ID" value="NZ_FOLO01000063.1"/>
</dbReference>
<proteinExistence type="predicted"/>
<feature type="transmembrane region" description="Helical" evidence="1">
    <location>
        <begin position="41"/>
        <end position="65"/>
    </location>
</feature>
<organism evidence="2 3">
    <name type="scientific">Pseudoalteromonas denitrificans DSM 6059</name>
    <dbReference type="NCBI Taxonomy" id="1123010"/>
    <lineage>
        <taxon>Bacteria</taxon>
        <taxon>Pseudomonadati</taxon>
        <taxon>Pseudomonadota</taxon>
        <taxon>Gammaproteobacteria</taxon>
        <taxon>Alteromonadales</taxon>
        <taxon>Pseudoalteromonadaceae</taxon>
        <taxon>Pseudoalteromonas</taxon>
    </lineage>
</organism>
<keyword evidence="1" id="KW-0472">Membrane</keyword>
<feature type="transmembrane region" description="Helical" evidence="1">
    <location>
        <begin position="85"/>
        <end position="106"/>
    </location>
</feature>
<feature type="transmembrane region" description="Helical" evidence="1">
    <location>
        <begin position="6"/>
        <end position="29"/>
    </location>
</feature>
<dbReference type="OrthoDB" id="7062680at2"/>
<dbReference type="AlphaFoldDB" id="A0A1I1STW4"/>
<evidence type="ECO:0000313" key="2">
    <source>
        <dbReference type="EMBL" id="SFD49904.1"/>
    </source>
</evidence>
<keyword evidence="3" id="KW-1185">Reference proteome</keyword>
<evidence type="ECO:0000256" key="1">
    <source>
        <dbReference type="SAM" id="Phobius"/>
    </source>
</evidence>
<evidence type="ECO:0008006" key="4">
    <source>
        <dbReference type="Google" id="ProtNLM"/>
    </source>
</evidence>
<feature type="transmembrane region" description="Helical" evidence="1">
    <location>
        <begin position="118"/>
        <end position="136"/>
    </location>
</feature>
<reference evidence="2 3" key="1">
    <citation type="submission" date="2016-10" db="EMBL/GenBank/DDBJ databases">
        <authorList>
            <person name="de Groot N.N."/>
        </authorList>
    </citation>
    <scope>NUCLEOTIDE SEQUENCE [LARGE SCALE GENOMIC DNA]</scope>
    <source>
        <strain evidence="2 3">DSM 6059</strain>
    </source>
</reference>
<gene>
    <name evidence="2" type="ORF">SAMN02745724_04683</name>
</gene>
<protein>
    <recommendedName>
        <fullName evidence="4">MotA/TolQ/ExbB proton channel domain-containing protein</fullName>
    </recommendedName>
</protein>
<dbReference type="EMBL" id="FOLO01000063">
    <property type="protein sequence ID" value="SFD49904.1"/>
    <property type="molecule type" value="Genomic_DNA"/>
</dbReference>
<keyword evidence="1" id="KW-0812">Transmembrane</keyword>
<keyword evidence="1" id="KW-1133">Transmembrane helix</keyword>
<dbReference type="Proteomes" id="UP000198862">
    <property type="component" value="Unassembled WGS sequence"/>
</dbReference>
<evidence type="ECO:0000313" key="3">
    <source>
        <dbReference type="Proteomes" id="UP000198862"/>
    </source>
</evidence>
<name>A0A1I1STW4_9GAMM</name>
<sequence>MSNILGWLMCVGVVWLSCVLVSGNIRVFIDASTFISIFPFIYGLTIVVFGLSKAVNSIVGFKYLFLEKPDNDSELSDIYKSQINFSMIAGVILTLISITGLLATLHDIQALVPALTEVILGLVYPVLISGLVYYPLYKKLA</sequence>
<accession>A0A1I1STW4</accession>